<dbReference type="SUPFAM" id="SSF52540">
    <property type="entry name" value="P-loop containing nucleoside triphosphate hydrolases"/>
    <property type="match status" value="1"/>
</dbReference>
<reference evidence="1 2" key="1">
    <citation type="submission" date="2018-03" db="EMBL/GenBank/DDBJ databases">
        <title>Draft Genome Sequences of the Obligatory Marine Myxobacteria Enhygromyxa salina SWB007.</title>
        <authorList>
            <person name="Poehlein A."/>
            <person name="Moghaddam J.A."/>
            <person name="Harms H."/>
            <person name="Alanjari M."/>
            <person name="Koenig G.M."/>
            <person name="Daniel R."/>
            <person name="Schaeberle T.F."/>
        </authorList>
    </citation>
    <scope>NUCLEOTIDE SEQUENCE [LARGE SCALE GENOMIC DNA]</scope>
    <source>
        <strain evidence="1 2">SWB007</strain>
    </source>
</reference>
<comment type="caution">
    <text evidence="1">The sequence shown here is derived from an EMBL/GenBank/DDBJ whole genome shotgun (WGS) entry which is preliminary data.</text>
</comment>
<proteinExistence type="predicted"/>
<dbReference type="OrthoDB" id="5487826at2"/>
<gene>
    <name evidence="1" type="ORF">ENSA7_20560</name>
</gene>
<dbReference type="EMBL" id="PVNL01000043">
    <property type="protein sequence ID" value="PRQ08233.1"/>
    <property type="molecule type" value="Genomic_DNA"/>
</dbReference>
<evidence type="ECO:0000313" key="1">
    <source>
        <dbReference type="EMBL" id="PRQ08233.1"/>
    </source>
</evidence>
<sequence>MTPSDGWRRLYKVCDPKERLHIDELNLFVERSDSVARRIASSLDAGFDEQGKWVICGSVGAGKSTELTKLAELLAGSHVVVGVDLWRAAARIDEVSAAEILFCIGAAAIRTAASRFGHQVDPTLKKHLEQTFEGLLDRRHNIAVADLVEGVALLAFDLLAPGATTAAKTGLQAVRAATGSPLVPVGRPALGGLTRPVKDGDPALDALVWVVDQILVDVAQIRAPLVLVDGLDKLTKIESIRDLFATSRTLTKPQAPLVYTGPVTLMLAAEWSAVANHFDRARLTNLIVAGPTTTTRHVAPEQVSGGRAAAREIISRRCASAQLDVSTSFSVGALDLLITKSGGLTRQLLQLVREAAKLAGMDGLASIDTQTAERAADEWGKEFEITMTGIRRAELEYIEAHGEPKGGQVSHELLLWNYAIPYANGDMWFAPNPLIQLHKS</sequence>
<protein>
    <recommendedName>
        <fullName evidence="3">Orc1-like AAA ATPase domain-containing protein</fullName>
    </recommendedName>
</protein>
<organism evidence="1 2">
    <name type="scientific">Enhygromyxa salina</name>
    <dbReference type="NCBI Taxonomy" id="215803"/>
    <lineage>
        <taxon>Bacteria</taxon>
        <taxon>Pseudomonadati</taxon>
        <taxon>Myxococcota</taxon>
        <taxon>Polyangia</taxon>
        <taxon>Nannocystales</taxon>
        <taxon>Nannocystaceae</taxon>
        <taxon>Enhygromyxa</taxon>
    </lineage>
</organism>
<dbReference type="InterPro" id="IPR027417">
    <property type="entry name" value="P-loop_NTPase"/>
</dbReference>
<dbReference type="Proteomes" id="UP000238823">
    <property type="component" value="Unassembled WGS sequence"/>
</dbReference>
<dbReference type="AlphaFoldDB" id="A0A2S9YT14"/>
<dbReference type="RefSeq" id="WP_106089072.1">
    <property type="nucleotide sequence ID" value="NZ_PVNL01000043.1"/>
</dbReference>
<evidence type="ECO:0000313" key="2">
    <source>
        <dbReference type="Proteomes" id="UP000238823"/>
    </source>
</evidence>
<accession>A0A2S9YT14</accession>
<name>A0A2S9YT14_9BACT</name>
<evidence type="ECO:0008006" key="3">
    <source>
        <dbReference type="Google" id="ProtNLM"/>
    </source>
</evidence>